<dbReference type="Proteomes" id="UP000614350">
    <property type="component" value="Unassembled WGS sequence"/>
</dbReference>
<keyword evidence="2" id="KW-1185">Reference proteome</keyword>
<organism evidence="1 2">
    <name type="scientific">Vespula vulgaris</name>
    <name type="common">Yellow jacket</name>
    <name type="synonym">Wasp</name>
    <dbReference type="NCBI Taxonomy" id="7454"/>
    <lineage>
        <taxon>Eukaryota</taxon>
        <taxon>Metazoa</taxon>
        <taxon>Ecdysozoa</taxon>
        <taxon>Arthropoda</taxon>
        <taxon>Hexapoda</taxon>
        <taxon>Insecta</taxon>
        <taxon>Pterygota</taxon>
        <taxon>Neoptera</taxon>
        <taxon>Endopterygota</taxon>
        <taxon>Hymenoptera</taxon>
        <taxon>Apocrita</taxon>
        <taxon>Aculeata</taxon>
        <taxon>Vespoidea</taxon>
        <taxon>Vespidae</taxon>
        <taxon>Vespinae</taxon>
        <taxon>Vespula</taxon>
    </lineage>
</organism>
<comment type="caution">
    <text evidence="1">The sequence shown here is derived from an EMBL/GenBank/DDBJ whole genome shotgun (WGS) entry which is preliminary data.</text>
</comment>
<evidence type="ECO:0000313" key="2">
    <source>
        <dbReference type="Proteomes" id="UP000614350"/>
    </source>
</evidence>
<dbReference type="EMBL" id="JACSEA010000001">
    <property type="protein sequence ID" value="KAF7412016.1"/>
    <property type="molecule type" value="Genomic_DNA"/>
</dbReference>
<name>A0A834KU39_VESVU</name>
<accession>A0A834KU39</accession>
<protein>
    <submittedName>
        <fullName evidence="1">Uncharacterized protein</fullName>
    </submittedName>
</protein>
<sequence>MVKDYKEISQGLILGSLLWNVIYDGLLNLDLSEESELVGFLMTIIISGDDDNGKNCRLAGCSTHETIRKANNWLYVNGLKLPINESSSNNFQAEGHIYSRCLIPYINGLRSSRLKDSWILGSDSFSSSENPGSIAIHTVNLHPDEDSMMLVCIGFLNNLLTRHRGVGTSQYVTNRLIGLQEMESLRRPHQEGIKLKKKTEEGKKYHESSDYSKINNGGISHLTLNLV</sequence>
<proteinExistence type="predicted"/>
<reference evidence="1" key="1">
    <citation type="journal article" date="2020" name="G3 (Bethesda)">
        <title>High-Quality Assemblies for Three Invasive Social Wasps from the &lt;i&gt;Vespula&lt;/i&gt; Genus.</title>
        <authorList>
            <person name="Harrop T.W.R."/>
            <person name="Guhlin J."/>
            <person name="McLaughlin G.M."/>
            <person name="Permina E."/>
            <person name="Stockwell P."/>
            <person name="Gilligan J."/>
            <person name="Le Lec M.F."/>
            <person name="Gruber M.A.M."/>
            <person name="Quinn O."/>
            <person name="Lovegrove M."/>
            <person name="Duncan E.J."/>
            <person name="Remnant E.J."/>
            <person name="Van Eeckhoven J."/>
            <person name="Graham B."/>
            <person name="Knapp R.A."/>
            <person name="Langford K.W."/>
            <person name="Kronenberg Z."/>
            <person name="Press M.O."/>
            <person name="Eacker S.M."/>
            <person name="Wilson-Rankin E.E."/>
            <person name="Purcell J."/>
            <person name="Lester P.J."/>
            <person name="Dearden P.K."/>
        </authorList>
    </citation>
    <scope>NUCLEOTIDE SEQUENCE</scope>
    <source>
        <strain evidence="1">Marl-1</strain>
    </source>
</reference>
<evidence type="ECO:0000313" key="1">
    <source>
        <dbReference type="EMBL" id="KAF7412016.1"/>
    </source>
</evidence>
<dbReference type="AlphaFoldDB" id="A0A834KU39"/>
<gene>
    <name evidence="1" type="ORF">HZH66_000912</name>
</gene>